<dbReference type="AlphaFoldDB" id="A0A6J4JEX0"/>
<protein>
    <submittedName>
        <fullName evidence="1">Uncharacterized protein</fullName>
    </submittedName>
</protein>
<reference evidence="1" key="1">
    <citation type="submission" date="2020-02" db="EMBL/GenBank/DDBJ databases">
        <authorList>
            <person name="Meier V. D."/>
        </authorList>
    </citation>
    <scope>NUCLEOTIDE SEQUENCE</scope>
    <source>
        <strain evidence="1">AVDCRST_MAG92</strain>
    </source>
</reference>
<feature type="non-terminal residue" evidence="1">
    <location>
        <position position="1"/>
    </location>
</feature>
<name>A0A6J4JEX0_9CYAN</name>
<gene>
    <name evidence="1" type="ORF">AVDCRST_MAG92-3144</name>
</gene>
<accession>A0A6J4JEX0</accession>
<feature type="non-terminal residue" evidence="1">
    <location>
        <position position="44"/>
    </location>
</feature>
<sequence>VPNFYCFCGRTGITNNSLNSLATRDAEYCLCPIVREVPKRSTRV</sequence>
<evidence type="ECO:0000313" key="1">
    <source>
        <dbReference type="EMBL" id="CAA9274347.1"/>
    </source>
</evidence>
<proteinExistence type="predicted"/>
<dbReference type="EMBL" id="CADCTM010000519">
    <property type="protein sequence ID" value="CAA9274347.1"/>
    <property type="molecule type" value="Genomic_DNA"/>
</dbReference>
<organism evidence="1">
    <name type="scientific">uncultured Coleofasciculus sp</name>
    <dbReference type="NCBI Taxonomy" id="1267456"/>
    <lineage>
        <taxon>Bacteria</taxon>
        <taxon>Bacillati</taxon>
        <taxon>Cyanobacteriota</taxon>
        <taxon>Cyanophyceae</taxon>
        <taxon>Coleofasciculales</taxon>
        <taxon>Coleofasciculaceae</taxon>
        <taxon>Coleofasciculus</taxon>
        <taxon>environmental samples</taxon>
    </lineage>
</organism>